<accession>A0A2S4LU60</accession>
<gene>
    <name evidence="1" type="ORF">CYD53_12850</name>
</gene>
<dbReference type="Proteomes" id="UP000236919">
    <property type="component" value="Unassembled WGS sequence"/>
</dbReference>
<keyword evidence="2" id="KW-1185">Reference proteome</keyword>
<comment type="caution">
    <text evidence="1">The sequence shown here is derived from an EMBL/GenBank/DDBJ whole genome shotgun (WGS) entry which is preliminary data.</text>
</comment>
<protein>
    <submittedName>
        <fullName evidence="1">Uncharacterized protein</fullName>
    </submittedName>
</protein>
<dbReference type="EMBL" id="PQFZ01000028">
    <property type="protein sequence ID" value="POR46003.1"/>
    <property type="molecule type" value="Genomic_DNA"/>
</dbReference>
<evidence type="ECO:0000313" key="2">
    <source>
        <dbReference type="Proteomes" id="UP000236919"/>
    </source>
</evidence>
<sequence>MLIQLSSSIQDDIKETVRLSLNQSLVLDVFATAESIRRKHEDQNVALEDIADMVARAAALCGCALEFGDRGAHPAEPPALS</sequence>
<dbReference type="OrthoDB" id="8162734at2"/>
<dbReference type="AlphaFoldDB" id="A0A2S4LU60"/>
<evidence type="ECO:0000313" key="1">
    <source>
        <dbReference type="EMBL" id="POR46003.1"/>
    </source>
</evidence>
<proteinExistence type="predicted"/>
<reference evidence="1 2" key="1">
    <citation type="submission" date="2018-01" db="EMBL/GenBank/DDBJ databases">
        <title>Genomic Encyclopedia of Type Strains, Phase III (KMG-III): the genomes of soil and plant-associated and newly described type strains.</title>
        <authorList>
            <person name="Whitman W."/>
        </authorList>
    </citation>
    <scope>NUCLEOTIDE SEQUENCE [LARGE SCALE GENOMIC DNA]</scope>
    <source>
        <strain evidence="1 2">1131</strain>
    </source>
</reference>
<dbReference type="RefSeq" id="WP_103721294.1">
    <property type="nucleotide sequence ID" value="NZ_PQFZ01000028.1"/>
</dbReference>
<name>A0A2S4LU60_9HYPH</name>
<organism evidence="1 2">
    <name type="scientific">Bosea psychrotolerans</name>
    <dbReference type="NCBI Taxonomy" id="1871628"/>
    <lineage>
        <taxon>Bacteria</taxon>
        <taxon>Pseudomonadati</taxon>
        <taxon>Pseudomonadota</taxon>
        <taxon>Alphaproteobacteria</taxon>
        <taxon>Hyphomicrobiales</taxon>
        <taxon>Boseaceae</taxon>
        <taxon>Bosea</taxon>
    </lineage>
</organism>